<proteinExistence type="predicted"/>
<reference evidence="1" key="1">
    <citation type="submission" date="2018-11" db="EMBL/GenBank/DDBJ databases">
        <title>The sequence and de novo assembly of Larimichthys crocea genome using PacBio and Hi-C technologies.</title>
        <authorList>
            <person name="Xu P."/>
            <person name="Chen B."/>
            <person name="Zhou Z."/>
            <person name="Ke Q."/>
            <person name="Wu Y."/>
            <person name="Bai H."/>
            <person name="Pu F."/>
        </authorList>
    </citation>
    <scope>NUCLEOTIDE SEQUENCE</scope>
    <source>
        <tissue evidence="1">Muscle</tissue>
    </source>
</reference>
<gene>
    <name evidence="1" type="ORF">E3U43_007936</name>
</gene>
<protein>
    <submittedName>
        <fullName evidence="1">Uncharacterized protein</fullName>
    </submittedName>
</protein>
<keyword evidence="2" id="KW-1185">Reference proteome</keyword>
<accession>A0ACD3Q5E3</accession>
<name>A0ACD3Q5E3_LARCR</name>
<dbReference type="EMBL" id="CM011697">
    <property type="protein sequence ID" value="TMS02396.1"/>
    <property type="molecule type" value="Genomic_DNA"/>
</dbReference>
<dbReference type="Proteomes" id="UP000793456">
    <property type="component" value="Chromosome XXIV"/>
</dbReference>
<evidence type="ECO:0000313" key="1">
    <source>
        <dbReference type="EMBL" id="TMS02396.1"/>
    </source>
</evidence>
<organism evidence="1 2">
    <name type="scientific">Larimichthys crocea</name>
    <name type="common">Large yellow croaker</name>
    <name type="synonym">Pseudosciaena crocea</name>
    <dbReference type="NCBI Taxonomy" id="215358"/>
    <lineage>
        <taxon>Eukaryota</taxon>
        <taxon>Metazoa</taxon>
        <taxon>Chordata</taxon>
        <taxon>Craniata</taxon>
        <taxon>Vertebrata</taxon>
        <taxon>Euteleostomi</taxon>
        <taxon>Actinopterygii</taxon>
        <taxon>Neopterygii</taxon>
        <taxon>Teleostei</taxon>
        <taxon>Neoteleostei</taxon>
        <taxon>Acanthomorphata</taxon>
        <taxon>Eupercaria</taxon>
        <taxon>Sciaenidae</taxon>
        <taxon>Larimichthys</taxon>
    </lineage>
</organism>
<sequence>MSPLSKSLILSGRRIVSACVHRQHTSLTTELIENMDKKATWDRFYAESSSRTISFKNFEWFFGFDAVRDFIMPLLQTKSHPDAVLQVLDMGCGTSALGPCIYKHSPLPVRVTCADISPIAVRLMQEDVLAKAIQPQNLSSQLEFVELDCTQLHEHYSPRTVDLIVDKGTTDALLRSKEGKGKAGLVLKQCLKVLRSSGSLLQFSDEDPDARLLWLETEAQEQGGDGCRCWGAGGWGAEGSVLLLLSSNPPPSCIAVTVYRWIIIKSNE</sequence>
<comment type="caution">
    <text evidence="1">The sequence shown here is derived from an EMBL/GenBank/DDBJ whole genome shotgun (WGS) entry which is preliminary data.</text>
</comment>
<evidence type="ECO:0000313" key="2">
    <source>
        <dbReference type="Proteomes" id="UP000793456"/>
    </source>
</evidence>